<comment type="caution">
    <text evidence="2">The sequence shown here is derived from an EMBL/GenBank/DDBJ whole genome shotgun (WGS) entry which is preliminary data.</text>
</comment>
<name>K0SHY8_THAOC</name>
<dbReference type="Proteomes" id="UP000266841">
    <property type="component" value="Unassembled WGS sequence"/>
</dbReference>
<gene>
    <name evidence="2" type="ORF">THAOC_14663</name>
</gene>
<feature type="region of interest" description="Disordered" evidence="1">
    <location>
        <begin position="144"/>
        <end position="219"/>
    </location>
</feature>
<keyword evidence="3" id="KW-1185">Reference proteome</keyword>
<feature type="compositionally biased region" description="Low complexity" evidence="1">
    <location>
        <begin position="1"/>
        <end position="12"/>
    </location>
</feature>
<accession>K0SHY8</accession>
<reference evidence="2 3" key="1">
    <citation type="journal article" date="2012" name="Genome Biol.">
        <title>Genome and low-iron response of an oceanic diatom adapted to chronic iron limitation.</title>
        <authorList>
            <person name="Lommer M."/>
            <person name="Specht M."/>
            <person name="Roy A.S."/>
            <person name="Kraemer L."/>
            <person name="Andreson R."/>
            <person name="Gutowska M.A."/>
            <person name="Wolf J."/>
            <person name="Bergner S.V."/>
            <person name="Schilhabel M.B."/>
            <person name="Klostermeier U.C."/>
            <person name="Beiko R.G."/>
            <person name="Rosenstiel P."/>
            <person name="Hippler M."/>
            <person name="Laroche J."/>
        </authorList>
    </citation>
    <scope>NUCLEOTIDE SEQUENCE [LARGE SCALE GENOMIC DNA]</scope>
    <source>
        <strain evidence="2 3">CCMP1005</strain>
    </source>
</reference>
<feature type="compositionally biased region" description="Gly residues" evidence="1">
    <location>
        <begin position="210"/>
        <end position="219"/>
    </location>
</feature>
<protein>
    <submittedName>
        <fullName evidence="2">Uncharacterized protein</fullName>
    </submittedName>
</protein>
<dbReference type="EMBL" id="AGNL01017090">
    <property type="protein sequence ID" value="EJK64589.1"/>
    <property type="molecule type" value="Genomic_DNA"/>
</dbReference>
<sequence length="219" mass="24717">MMPPSGVRGVRCSSRRRAGDTPASSSSVGSESRSSVESAAEAKPPSKKRQQSSDIMQLPLREGLPWTCKCGEVLAARKLRSYICLLLRIFSSLRIHIEFLDLFVVRRRKRTIPLWEVQKVRACVGRWPHFADESNVPQMEGWDSGQEAEKLHRRGSQPSTSSGCWRRRQFDRPLGRGPLQEIEDVQRRAGGGARAREPRQSAPRRRRGGDQIGVRGGYR</sequence>
<evidence type="ECO:0000313" key="3">
    <source>
        <dbReference type="Proteomes" id="UP000266841"/>
    </source>
</evidence>
<feature type="compositionally biased region" description="Low complexity" evidence="1">
    <location>
        <begin position="23"/>
        <end position="42"/>
    </location>
</feature>
<dbReference type="AlphaFoldDB" id="K0SHY8"/>
<evidence type="ECO:0000313" key="2">
    <source>
        <dbReference type="EMBL" id="EJK64589.1"/>
    </source>
</evidence>
<feature type="region of interest" description="Disordered" evidence="1">
    <location>
        <begin position="1"/>
        <end position="54"/>
    </location>
</feature>
<organism evidence="2 3">
    <name type="scientific">Thalassiosira oceanica</name>
    <name type="common">Marine diatom</name>
    <dbReference type="NCBI Taxonomy" id="159749"/>
    <lineage>
        <taxon>Eukaryota</taxon>
        <taxon>Sar</taxon>
        <taxon>Stramenopiles</taxon>
        <taxon>Ochrophyta</taxon>
        <taxon>Bacillariophyta</taxon>
        <taxon>Coscinodiscophyceae</taxon>
        <taxon>Thalassiosirophycidae</taxon>
        <taxon>Thalassiosirales</taxon>
        <taxon>Thalassiosiraceae</taxon>
        <taxon>Thalassiosira</taxon>
    </lineage>
</organism>
<evidence type="ECO:0000256" key="1">
    <source>
        <dbReference type="SAM" id="MobiDB-lite"/>
    </source>
</evidence>
<proteinExistence type="predicted"/>